<dbReference type="EMBL" id="CAKOFQ010008652">
    <property type="protein sequence ID" value="CAH2015275.1"/>
    <property type="molecule type" value="Genomic_DNA"/>
</dbReference>
<protein>
    <submittedName>
        <fullName evidence="2">Uncharacterized protein</fullName>
    </submittedName>
</protein>
<dbReference type="GO" id="GO:0003676">
    <property type="term" value="F:nucleic acid binding"/>
    <property type="evidence" value="ECO:0007669"/>
    <property type="project" value="InterPro"/>
</dbReference>
<sequence length="351" mass="41146">MRKKVNKGQHSSMAKELEGTHVEDPIDKIQDCLAKSFDNLNFNLSLALDWAEIKGFCSYPNFKDQFIKRCWSSDKESEMFSHIRYGVYEGGSRADYFLKIIRESQYSSKPLINLGYQSVEDIEDYLRRIDKLDMEMAEPRNRSRNLVRENRGENPARGQWNRDGGRHENSSWRNRNEERSRNVRNTENEDRPEVSTIFNRDIDEILTEIEPVVKQENPTERVNREIGRLIRTLCHQKHTKWAYILGDIQAWLNRVIHGGTKFSSTYLHFVVEPKDAICTKISFAPSNWAEPSRELIVELAHKNLLSKAENRQQRHDDRHKLHEFNIRDKVLSPKVQKFVCEANASIKVVCA</sequence>
<accession>A0A9P0MF96</accession>
<keyword evidence="3" id="KW-1185">Reference proteome</keyword>
<gene>
    <name evidence="2" type="ORF">ACAOBT_LOCUS34649</name>
</gene>
<proteinExistence type="predicted"/>
<reference evidence="2" key="1">
    <citation type="submission" date="2022-03" db="EMBL/GenBank/DDBJ databases">
        <authorList>
            <person name="Sayadi A."/>
        </authorList>
    </citation>
    <scope>NUCLEOTIDE SEQUENCE</scope>
</reference>
<dbReference type="InterPro" id="IPR036397">
    <property type="entry name" value="RNaseH_sf"/>
</dbReference>
<evidence type="ECO:0000313" key="3">
    <source>
        <dbReference type="Proteomes" id="UP001152888"/>
    </source>
</evidence>
<feature type="region of interest" description="Disordered" evidence="1">
    <location>
        <begin position="139"/>
        <end position="194"/>
    </location>
</feature>
<organism evidence="2 3">
    <name type="scientific">Acanthoscelides obtectus</name>
    <name type="common">Bean weevil</name>
    <name type="synonym">Bruchus obtectus</name>
    <dbReference type="NCBI Taxonomy" id="200917"/>
    <lineage>
        <taxon>Eukaryota</taxon>
        <taxon>Metazoa</taxon>
        <taxon>Ecdysozoa</taxon>
        <taxon>Arthropoda</taxon>
        <taxon>Hexapoda</taxon>
        <taxon>Insecta</taxon>
        <taxon>Pterygota</taxon>
        <taxon>Neoptera</taxon>
        <taxon>Endopterygota</taxon>
        <taxon>Coleoptera</taxon>
        <taxon>Polyphaga</taxon>
        <taxon>Cucujiformia</taxon>
        <taxon>Chrysomeloidea</taxon>
        <taxon>Chrysomelidae</taxon>
        <taxon>Bruchinae</taxon>
        <taxon>Bruchini</taxon>
        <taxon>Acanthoscelides</taxon>
    </lineage>
</organism>
<feature type="compositionally biased region" description="Basic and acidic residues" evidence="1">
    <location>
        <begin position="163"/>
        <end position="193"/>
    </location>
</feature>
<dbReference type="Proteomes" id="UP001152888">
    <property type="component" value="Unassembled WGS sequence"/>
</dbReference>
<evidence type="ECO:0000256" key="1">
    <source>
        <dbReference type="SAM" id="MobiDB-lite"/>
    </source>
</evidence>
<dbReference type="Gene3D" id="3.30.420.10">
    <property type="entry name" value="Ribonuclease H-like superfamily/Ribonuclease H"/>
    <property type="match status" value="1"/>
</dbReference>
<dbReference type="AlphaFoldDB" id="A0A9P0MF96"/>
<comment type="caution">
    <text evidence="2">The sequence shown here is derived from an EMBL/GenBank/DDBJ whole genome shotgun (WGS) entry which is preliminary data.</text>
</comment>
<name>A0A9P0MF96_ACAOB</name>
<dbReference type="OrthoDB" id="6784515at2759"/>
<evidence type="ECO:0000313" key="2">
    <source>
        <dbReference type="EMBL" id="CAH2015275.1"/>
    </source>
</evidence>
<feature type="compositionally biased region" description="Basic and acidic residues" evidence="1">
    <location>
        <begin position="139"/>
        <end position="154"/>
    </location>
</feature>